<comment type="caution">
    <text evidence="2">The sequence shown here is derived from an EMBL/GenBank/DDBJ whole genome shotgun (WGS) entry which is preliminary data.</text>
</comment>
<dbReference type="AlphaFoldDB" id="A0A8S2Y5U1"/>
<evidence type="ECO:0000256" key="1">
    <source>
        <dbReference type="SAM" id="MobiDB-lite"/>
    </source>
</evidence>
<evidence type="ECO:0000313" key="4">
    <source>
        <dbReference type="Proteomes" id="UP000676336"/>
    </source>
</evidence>
<sequence length="79" mass="8546">NNQQLSSSQFPSQSLNYTGPQQSLQGQFSTQQPNLTGMPQPSVGPFSLEPTTHSLTSTGNQQLYQSQASIMPTEMSTLV</sequence>
<name>A0A8S2Y5U1_9BILA</name>
<organism evidence="2 4">
    <name type="scientific">Rotaria magnacalcarata</name>
    <dbReference type="NCBI Taxonomy" id="392030"/>
    <lineage>
        <taxon>Eukaryota</taxon>
        <taxon>Metazoa</taxon>
        <taxon>Spiralia</taxon>
        <taxon>Gnathifera</taxon>
        <taxon>Rotifera</taxon>
        <taxon>Eurotatoria</taxon>
        <taxon>Bdelloidea</taxon>
        <taxon>Philodinida</taxon>
        <taxon>Philodinidae</taxon>
        <taxon>Rotaria</taxon>
    </lineage>
</organism>
<reference evidence="2" key="1">
    <citation type="submission" date="2021-02" db="EMBL/GenBank/DDBJ databases">
        <authorList>
            <person name="Nowell W R."/>
        </authorList>
    </citation>
    <scope>NUCLEOTIDE SEQUENCE</scope>
</reference>
<evidence type="ECO:0000313" key="3">
    <source>
        <dbReference type="EMBL" id="CAF4768777.1"/>
    </source>
</evidence>
<proteinExistence type="predicted"/>
<feature type="non-terminal residue" evidence="2">
    <location>
        <position position="1"/>
    </location>
</feature>
<dbReference type="Proteomes" id="UP000681967">
    <property type="component" value="Unassembled WGS sequence"/>
</dbReference>
<gene>
    <name evidence="3" type="ORF">BYL167_LOCUS46828</name>
    <name evidence="2" type="ORF">SMN809_LOCUS36447</name>
</gene>
<feature type="region of interest" description="Disordered" evidence="1">
    <location>
        <begin position="1"/>
        <end position="79"/>
    </location>
</feature>
<protein>
    <submittedName>
        <fullName evidence="2">Uncharacterized protein</fullName>
    </submittedName>
</protein>
<dbReference type="EMBL" id="CAJOBH010133256">
    <property type="protein sequence ID" value="CAF4768777.1"/>
    <property type="molecule type" value="Genomic_DNA"/>
</dbReference>
<feature type="compositionally biased region" description="Polar residues" evidence="1">
    <location>
        <begin position="49"/>
        <end position="79"/>
    </location>
</feature>
<evidence type="ECO:0000313" key="2">
    <source>
        <dbReference type="EMBL" id="CAF4536613.1"/>
    </source>
</evidence>
<dbReference type="EMBL" id="CAJOBI010089817">
    <property type="protein sequence ID" value="CAF4536613.1"/>
    <property type="molecule type" value="Genomic_DNA"/>
</dbReference>
<dbReference type="Proteomes" id="UP000676336">
    <property type="component" value="Unassembled WGS sequence"/>
</dbReference>
<feature type="compositionally biased region" description="Low complexity" evidence="1">
    <location>
        <begin position="1"/>
        <end position="32"/>
    </location>
</feature>
<accession>A0A8S2Y5U1</accession>